<dbReference type="AlphaFoldDB" id="A0A5N5T7T1"/>
<evidence type="ECO:0000313" key="6">
    <source>
        <dbReference type="EMBL" id="KAB7502552.1"/>
    </source>
</evidence>
<dbReference type="PANTHER" id="PTHR13194">
    <property type="entry name" value="COMPLEX I INTERMEDIATE-ASSOCIATED PROTEIN 30"/>
    <property type="match status" value="1"/>
</dbReference>
<feature type="domain" description="NADH:ubiquinone oxidoreductase intermediate-associated protein 30" evidence="5">
    <location>
        <begin position="102"/>
        <end position="147"/>
    </location>
</feature>
<dbReference type="GO" id="GO:0005739">
    <property type="term" value="C:mitochondrion"/>
    <property type="evidence" value="ECO:0007669"/>
    <property type="project" value="UniProtKB-SubCell"/>
</dbReference>
<organism evidence="6 7">
    <name type="scientific">Armadillidium nasatum</name>
    <dbReference type="NCBI Taxonomy" id="96803"/>
    <lineage>
        <taxon>Eukaryota</taxon>
        <taxon>Metazoa</taxon>
        <taxon>Ecdysozoa</taxon>
        <taxon>Arthropoda</taxon>
        <taxon>Crustacea</taxon>
        <taxon>Multicrustacea</taxon>
        <taxon>Malacostraca</taxon>
        <taxon>Eumalacostraca</taxon>
        <taxon>Peracarida</taxon>
        <taxon>Isopoda</taxon>
        <taxon>Oniscidea</taxon>
        <taxon>Crinocheta</taxon>
        <taxon>Armadillidiidae</taxon>
        <taxon>Armadillidium</taxon>
    </lineage>
</organism>
<dbReference type="Proteomes" id="UP000326759">
    <property type="component" value="Unassembled WGS sequence"/>
</dbReference>
<proteinExistence type="inferred from homology"/>
<keyword evidence="4" id="KW-0143">Chaperone</keyword>
<dbReference type="InterPro" id="IPR008979">
    <property type="entry name" value="Galactose-bd-like_sf"/>
</dbReference>
<comment type="caution">
    <text evidence="6">The sequence shown here is derived from an EMBL/GenBank/DDBJ whole genome shotgun (WGS) entry which is preliminary data.</text>
</comment>
<comment type="similarity">
    <text evidence="2">Belongs to the CIA30 family.</text>
</comment>
<dbReference type="InterPro" id="IPR013857">
    <property type="entry name" value="NADH-UbQ_OxRdtase-assoc_prot30"/>
</dbReference>
<sequence>MVFNFKNEEDISKWIVTSDSDHEEGNSHGSFTMSPAGHGLFSGYLDPKAPKTGNIKYAGYSNITSISYYRSFKRETCYDWGSYTHLKMRVRGDGRRYRILLNIPFSKFYLSAKGRVQDKQSAVDLRKVKKVGITIADRIKGPFRLEIDYIATHCDPSHTEEFAYEMYKIPPYII</sequence>
<dbReference type="GO" id="GO:0032981">
    <property type="term" value="P:mitochondrial respiratory chain complex I assembly"/>
    <property type="evidence" value="ECO:0007669"/>
    <property type="project" value="TreeGrafter"/>
</dbReference>
<keyword evidence="7" id="KW-1185">Reference proteome</keyword>
<dbReference type="InterPro" id="IPR039131">
    <property type="entry name" value="NDUFAF1"/>
</dbReference>
<evidence type="ECO:0000256" key="1">
    <source>
        <dbReference type="ARBA" id="ARBA00004173"/>
    </source>
</evidence>
<dbReference type="Pfam" id="PF08547">
    <property type="entry name" value="CIA30"/>
    <property type="match status" value="2"/>
</dbReference>
<feature type="domain" description="NADH:ubiquinone oxidoreductase intermediate-associated protein 30" evidence="5">
    <location>
        <begin position="3"/>
        <end position="101"/>
    </location>
</feature>
<evidence type="ECO:0000256" key="3">
    <source>
        <dbReference type="ARBA" id="ARBA00023128"/>
    </source>
</evidence>
<gene>
    <name evidence="6" type="ORF">Anas_12585</name>
</gene>
<evidence type="ECO:0000313" key="7">
    <source>
        <dbReference type="Proteomes" id="UP000326759"/>
    </source>
</evidence>
<comment type="subcellular location">
    <subcellularLocation>
        <location evidence="1">Mitochondrion</location>
    </subcellularLocation>
</comment>
<dbReference type="SUPFAM" id="SSF49785">
    <property type="entry name" value="Galactose-binding domain-like"/>
    <property type="match status" value="1"/>
</dbReference>
<keyword evidence="3" id="KW-0496">Mitochondrion</keyword>
<reference evidence="6 7" key="1">
    <citation type="journal article" date="2019" name="PLoS Biol.">
        <title>Sex chromosomes control vertical transmission of feminizing Wolbachia symbionts in an isopod.</title>
        <authorList>
            <person name="Becking T."/>
            <person name="Chebbi M.A."/>
            <person name="Giraud I."/>
            <person name="Moumen B."/>
            <person name="Laverre T."/>
            <person name="Caubet Y."/>
            <person name="Peccoud J."/>
            <person name="Gilbert C."/>
            <person name="Cordaux R."/>
        </authorList>
    </citation>
    <scope>NUCLEOTIDE SEQUENCE [LARGE SCALE GENOMIC DNA]</scope>
    <source>
        <strain evidence="6">ANa2</strain>
        <tissue evidence="6">Whole body excluding digestive tract and cuticle</tissue>
    </source>
</reference>
<evidence type="ECO:0000256" key="4">
    <source>
        <dbReference type="ARBA" id="ARBA00023186"/>
    </source>
</evidence>
<dbReference type="PANTHER" id="PTHR13194:SF18">
    <property type="entry name" value="COMPLEX I INTERMEDIATE-ASSOCIATED PROTEIN 30, MITOCHONDRIAL"/>
    <property type="match status" value="1"/>
</dbReference>
<name>A0A5N5T7T1_9CRUS</name>
<accession>A0A5N5T7T1</accession>
<dbReference type="GO" id="GO:0051082">
    <property type="term" value="F:unfolded protein binding"/>
    <property type="evidence" value="ECO:0007669"/>
    <property type="project" value="TreeGrafter"/>
</dbReference>
<evidence type="ECO:0000259" key="5">
    <source>
        <dbReference type="Pfam" id="PF08547"/>
    </source>
</evidence>
<protein>
    <submittedName>
        <fullName evidence="6">Complex I intermediate-associated protein 30, mitochondrial</fullName>
    </submittedName>
</protein>
<dbReference type="OrthoDB" id="42561at2759"/>
<dbReference type="EMBL" id="SEYY01007245">
    <property type="protein sequence ID" value="KAB7502552.1"/>
    <property type="molecule type" value="Genomic_DNA"/>
</dbReference>
<evidence type="ECO:0000256" key="2">
    <source>
        <dbReference type="ARBA" id="ARBA00007884"/>
    </source>
</evidence>
<dbReference type="GO" id="GO:0006120">
    <property type="term" value="P:mitochondrial electron transport, NADH to ubiquinone"/>
    <property type="evidence" value="ECO:0007669"/>
    <property type="project" value="TreeGrafter"/>
</dbReference>